<dbReference type="Gene3D" id="3.40.50.720">
    <property type="entry name" value="NAD(P)-binding Rossmann-like Domain"/>
    <property type="match status" value="1"/>
</dbReference>
<keyword evidence="2 4" id="KW-0560">Oxidoreductase</keyword>
<keyword evidence="3" id="KW-0520">NAD</keyword>
<evidence type="ECO:0000313" key="7">
    <source>
        <dbReference type="EMBL" id="MFD0923468.1"/>
    </source>
</evidence>
<dbReference type="SUPFAM" id="SSF56327">
    <property type="entry name" value="LDH C-terminal domain-like"/>
    <property type="match status" value="1"/>
</dbReference>
<evidence type="ECO:0000256" key="2">
    <source>
        <dbReference type="ARBA" id="ARBA00023002"/>
    </source>
</evidence>
<accession>A0ABW3FZR4</accession>
<name>A0ABW3FZR4_9PSEU</name>
<reference evidence="8" key="1">
    <citation type="journal article" date="2019" name="Int. J. Syst. Evol. Microbiol.">
        <title>The Global Catalogue of Microorganisms (GCM) 10K type strain sequencing project: providing services to taxonomists for standard genome sequencing and annotation.</title>
        <authorList>
            <consortium name="The Broad Institute Genomics Platform"/>
            <consortium name="The Broad Institute Genome Sequencing Center for Infectious Disease"/>
            <person name="Wu L."/>
            <person name="Ma J."/>
        </authorList>
    </citation>
    <scope>NUCLEOTIDE SEQUENCE [LARGE SCALE GENOMIC DNA]</scope>
    <source>
        <strain evidence="8">CCUG 56401</strain>
    </source>
</reference>
<dbReference type="EMBL" id="JBHTIW010000035">
    <property type="protein sequence ID" value="MFD0923468.1"/>
    <property type="molecule type" value="Genomic_DNA"/>
</dbReference>
<keyword evidence="8" id="KW-1185">Reference proteome</keyword>
<dbReference type="PIRSF" id="PIRSF000102">
    <property type="entry name" value="Lac_mal_DH"/>
    <property type="match status" value="1"/>
</dbReference>
<feature type="domain" description="Lactate/malate dehydrogenase N-terminal" evidence="5">
    <location>
        <begin position="56"/>
        <end position="196"/>
    </location>
</feature>
<dbReference type="PANTHER" id="PTHR43128:SF16">
    <property type="entry name" value="L-LACTATE DEHYDROGENASE"/>
    <property type="match status" value="1"/>
</dbReference>
<evidence type="ECO:0000256" key="1">
    <source>
        <dbReference type="ARBA" id="ARBA00006054"/>
    </source>
</evidence>
<evidence type="ECO:0000313" key="8">
    <source>
        <dbReference type="Proteomes" id="UP001597018"/>
    </source>
</evidence>
<dbReference type="Gene3D" id="3.90.110.10">
    <property type="entry name" value="Lactate dehydrogenase/glycoside hydrolase, family 4, C-terminal"/>
    <property type="match status" value="1"/>
</dbReference>
<protein>
    <submittedName>
        <fullName evidence="7">Malate dehydrogenase</fullName>
    </submittedName>
</protein>
<dbReference type="InterPro" id="IPR001236">
    <property type="entry name" value="Lactate/malate_DH_N"/>
</dbReference>
<organism evidence="7 8">
    <name type="scientific">Saccharopolyspora rosea</name>
    <dbReference type="NCBI Taxonomy" id="524884"/>
    <lineage>
        <taxon>Bacteria</taxon>
        <taxon>Bacillati</taxon>
        <taxon>Actinomycetota</taxon>
        <taxon>Actinomycetes</taxon>
        <taxon>Pseudonocardiales</taxon>
        <taxon>Pseudonocardiaceae</taxon>
        <taxon>Saccharopolyspora</taxon>
    </lineage>
</organism>
<dbReference type="Pfam" id="PF00056">
    <property type="entry name" value="Ldh_1_N"/>
    <property type="match status" value="1"/>
</dbReference>
<dbReference type="PANTHER" id="PTHR43128">
    <property type="entry name" value="L-2-HYDROXYCARBOXYLATE DEHYDROGENASE (NAD(P)(+))"/>
    <property type="match status" value="1"/>
</dbReference>
<dbReference type="InterPro" id="IPR022383">
    <property type="entry name" value="Lactate/malate_DH_C"/>
</dbReference>
<comment type="similarity">
    <text evidence="1">Belongs to the LDH/MDH superfamily. LDH family.</text>
</comment>
<comment type="caution">
    <text evidence="7">The sequence shown here is derived from an EMBL/GenBank/DDBJ whole genome shotgun (WGS) entry which is preliminary data.</text>
</comment>
<dbReference type="InterPro" id="IPR001557">
    <property type="entry name" value="L-lactate/malate_DH"/>
</dbReference>
<dbReference type="Proteomes" id="UP001597018">
    <property type="component" value="Unassembled WGS sequence"/>
</dbReference>
<dbReference type="SUPFAM" id="SSF51735">
    <property type="entry name" value="NAD(P)-binding Rossmann-fold domains"/>
    <property type="match status" value="1"/>
</dbReference>
<dbReference type="Pfam" id="PF02866">
    <property type="entry name" value="Ldh_1_C"/>
    <property type="match status" value="1"/>
</dbReference>
<dbReference type="InterPro" id="IPR015955">
    <property type="entry name" value="Lactate_DH/Glyco_Ohase_4_C"/>
</dbReference>
<dbReference type="PRINTS" id="PR00086">
    <property type="entry name" value="LLDHDRGNASE"/>
</dbReference>
<gene>
    <name evidence="7" type="ORF">ACFQ16_27300</name>
</gene>
<evidence type="ECO:0000256" key="3">
    <source>
        <dbReference type="ARBA" id="ARBA00023027"/>
    </source>
</evidence>
<dbReference type="InterPro" id="IPR036291">
    <property type="entry name" value="NAD(P)-bd_dom_sf"/>
</dbReference>
<evidence type="ECO:0000256" key="4">
    <source>
        <dbReference type="RuleBase" id="RU003369"/>
    </source>
</evidence>
<dbReference type="RefSeq" id="WP_345601630.1">
    <property type="nucleotide sequence ID" value="NZ_BAABLT010000041.1"/>
</dbReference>
<evidence type="ECO:0000259" key="5">
    <source>
        <dbReference type="Pfam" id="PF00056"/>
    </source>
</evidence>
<proteinExistence type="inferred from homology"/>
<feature type="domain" description="Lactate/malate dehydrogenase C-terminal" evidence="6">
    <location>
        <begin position="200"/>
        <end position="350"/>
    </location>
</feature>
<evidence type="ECO:0000259" key="6">
    <source>
        <dbReference type="Pfam" id="PF02866"/>
    </source>
</evidence>
<sequence length="371" mass="40097">MRPLFVAGRGGGRSRTVRRIRLVRPRRRGDRAAAEAIDRDQANLLGRTTAGSDFGVKIAIVGAAGGIGSSVAYTLALTGTGDELVLVDRREDVVQTHVWDLEQLRTAVRPFQVRAGSLADAVEADVVVFSAAVPPRKDSPRIEFLAENLAIARETGAALGAVPDWPGVLVVASNPVDPLVTELHRTTGIDRHRVLGYTVNDSVRLRYGIAEALHVQPHRVEAWVLGEHGDHCVPLFHNVQVDGEPVELNPAQRASAQAYLHEWYPRWVRLGVPRTSTWTSGNGIASMVRAIATGGENTWPTSMVLNGEYGITGTAVGVPARLDRDGASVLQWQLPADAWQRMRQAADYVEDALARISPASGRQRPTSAAGH</sequence>